<dbReference type="PANTHER" id="PTHR44846:SF1">
    <property type="entry name" value="MANNOSYL-D-GLYCERATE TRANSPORT_METABOLISM SYSTEM REPRESSOR MNGR-RELATED"/>
    <property type="match status" value="1"/>
</dbReference>
<dbReference type="CDD" id="cd07377">
    <property type="entry name" value="WHTH_GntR"/>
    <property type="match status" value="1"/>
</dbReference>
<evidence type="ECO:0000313" key="6">
    <source>
        <dbReference type="Proteomes" id="UP000190285"/>
    </source>
</evidence>
<dbReference type="PRINTS" id="PR00035">
    <property type="entry name" value="HTHGNTR"/>
</dbReference>
<gene>
    <name evidence="5" type="ORF">SAMN02194393_00266</name>
</gene>
<dbReference type="SUPFAM" id="SSF64288">
    <property type="entry name" value="Chorismate lyase-like"/>
    <property type="match status" value="1"/>
</dbReference>
<dbReference type="InterPro" id="IPR028978">
    <property type="entry name" value="Chorismate_lyase_/UTRA_dom_sf"/>
</dbReference>
<name>A0A1T5IE02_9FIRM</name>
<dbReference type="PROSITE" id="PS50949">
    <property type="entry name" value="HTH_GNTR"/>
    <property type="match status" value="1"/>
</dbReference>
<proteinExistence type="predicted"/>
<dbReference type="Gene3D" id="1.10.10.10">
    <property type="entry name" value="Winged helix-like DNA-binding domain superfamily/Winged helix DNA-binding domain"/>
    <property type="match status" value="1"/>
</dbReference>
<dbReference type="STRING" id="36842.SAMN02194393_00266"/>
<accession>A0A1T5IE02</accession>
<keyword evidence="6" id="KW-1185">Reference proteome</keyword>
<dbReference type="GO" id="GO:0003700">
    <property type="term" value="F:DNA-binding transcription factor activity"/>
    <property type="evidence" value="ECO:0007669"/>
    <property type="project" value="InterPro"/>
</dbReference>
<organism evidence="5 6">
    <name type="scientific">Maledivibacter halophilus</name>
    <dbReference type="NCBI Taxonomy" id="36842"/>
    <lineage>
        <taxon>Bacteria</taxon>
        <taxon>Bacillati</taxon>
        <taxon>Bacillota</taxon>
        <taxon>Clostridia</taxon>
        <taxon>Peptostreptococcales</taxon>
        <taxon>Caminicellaceae</taxon>
        <taxon>Maledivibacter</taxon>
    </lineage>
</organism>
<keyword evidence="1" id="KW-0805">Transcription regulation</keyword>
<sequence>MTFQNQTLDKNNPVPLYYQLQNIIINAIKSNELKEGDCLPTEIELSSIFSISRPTVRQALNNLVNKGYLLRIKGKGTFVTKPKITQEYTRMIGSYNQEMIKKGLIPKTKVLEKKITKADDFIASKLQIQLQEEVVKIIRLRFASHMNKDESVFDNNKPVLITTLYTPYKLLPQLANYDFEVFSFYEVLEKNNLPVRKVIREIEAKNADKEISDILEIEQGSAVQLITSTGFLESGIPIEYSRSFYPGERNKFIIEISR</sequence>
<evidence type="ECO:0000256" key="2">
    <source>
        <dbReference type="ARBA" id="ARBA00023125"/>
    </source>
</evidence>
<dbReference type="GO" id="GO:0003677">
    <property type="term" value="F:DNA binding"/>
    <property type="evidence" value="ECO:0007669"/>
    <property type="project" value="UniProtKB-KW"/>
</dbReference>
<evidence type="ECO:0000256" key="1">
    <source>
        <dbReference type="ARBA" id="ARBA00023015"/>
    </source>
</evidence>
<dbReference type="Pfam" id="PF07702">
    <property type="entry name" value="UTRA"/>
    <property type="match status" value="1"/>
</dbReference>
<dbReference type="AlphaFoldDB" id="A0A1T5IE02"/>
<evidence type="ECO:0000256" key="3">
    <source>
        <dbReference type="ARBA" id="ARBA00023163"/>
    </source>
</evidence>
<dbReference type="RefSeq" id="WP_079488749.1">
    <property type="nucleotide sequence ID" value="NZ_FUZT01000001.1"/>
</dbReference>
<feature type="domain" description="HTH gntR-type" evidence="4">
    <location>
        <begin position="14"/>
        <end position="82"/>
    </location>
</feature>
<dbReference type="SMART" id="SM00866">
    <property type="entry name" value="UTRA"/>
    <property type="match status" value="1"/>
</dbReference>
<dbReference type="InterPro" id="IPR000524">
    <property type="entry name" value="Tscrpt_reg_HTH_GntR"/>
</dbReference>
<dbReference type="InterPro" id="IPR036388">
    <property type="entry name" value="WH-like_DNA-bd_sf"/>
</dbReference>
<dbReference type="EMBL" id="FUZT01000001">
    <property type="protein sequence ID" value="SKC37300.1"/>
    <property type="molecule type" value="Genomic_DNA"/>
</dbReference>
<evidence type="ECO:0000259" key="4">
    <source>
        <dbReference type="PROSITE" id="PS50949"/>
    </source>
</evidence>
<dbReference type="Proteomes" id="UP000190285">
    <property type="component" value="Unassembled WGS sequence"/>
</dbReference>
<dbReference type="OrthoDB" id="46236at2"/>
<dbReference type="SMART" id="SM00345">
    <property type="entry name" value="HTH_GNTR"/>
    <property type="match status" value="1"/>
</dbReference>
<dbReference type="Gene3D" id="3.40.1410.10">
    <property type="entry name" value="Chorismate lyase-like"/>
    <property type="match status" value="1"/>
</dbReference>
<dbReference type="SUPFAM" id="SSF46785">
    <property type="entry name" value="Winged helix' DNA-binding domain"/>
    <property type="match status" value="1"/>
</dbReference>
<dbReference type="GO" id="GO:0045892">
    <property type="term" value="P:negative regulation of DNA-templated transcription"/>
    <property type="evidence" value="ECO:0007669"/>
    <property type="project" value="TreeGrafter"/>
</dbReference>
<dbReference type="InterPro" id="IPR036390">
    <property type="entry name" value="WH_DNA-bd_sf"/>
</dbReference>
<dbReference type="InterPro" id="IPR050679">
    <property type="entry name" value="Bact_HTH_transcr_reg"/>
</dbReference>
<protein>
    <submittedName>
        <fullName evidence="5">GntR family transcriptional regulator</fullName>
    </submittedName>
</protein>
<dbReference type="Pfam" id="PF00392">
    <property type="entry name" value="GntR"/>
    <property type="match status" value="1"/>
</dbReference>
<keyword evidence="3" id="KW-0804">Transcription</keyword>
<keyword evidence="2" id="KW-0238">DNA-binding</keyword>
<dbReference type="InterPro" id="IPR011663">
    <property type="entry name" value="UTRA"/>
</dbReference>
<reference evidence="5 6" key="1">
    <citation type="submission" date="2017-02" db="EMBL/GenBank/DDBJ databases">
        <authorList>
            <person name="Peterson S.W."/>
        </authorList>
    </citation>
    <scope>NUCLEOTIDE SEQUENCE [LARGE SCALE GENOMIC DNA]</scope>
    <source>
        <strain evidence="5 6">M1</strain>
    </source>
</reference>
<dbReference type="PANTHER" id="PTHR44846">
    <property type="entry name" value="MANNOSYL-D-GLYCERATE TRANSPORT/METABOLISM SYSTEM REPRESSOR MNGR-RELATED"/>
    <property type="match status" value="1"/>
</dbReference>
<evidence type="ECO:0000313" key="5">
    <source>
        <dbReference type="EMBL" id="SKC37300.1"/>
    </source>
</evidence>